<sequence length="158" mass="17609">MLLSSADPAQLFDHTLQILQNYISSDSNKESTTSLAYDVVQAQLALWTFFLVPTVFISCCVISCLLTTLVVLGRLFSAPVPYKDFLAIDQSNEIEEPDYGRRQRSYSGTSSVSLDSGDPLPKPLCRRHSSSHTSLCSRPPSVNRKLSYCYSHYNSTDD</sequence>
<dbReference type="AlphaFoldDB" id="A0A2A2LNH6"/>
<feature type="region of interest" description="Disordered" evidence="1">
    <location>
        <begin position="96"/>
        <end position="120"/>
    </location>
</feature>
<evidence type="ECO:0000313" key="3">
    <source>
        <dbReference type="EMBL" id="PAV87708.1"/>
    </source>
</evidence>
<organism evidence="3 4">
    <name type="scientific">Diploscapter pachys</name>
    <dbReference type="NCBI Taxonomy" id="2018661"/>
    <lineage>
        <taxon>Eukaryota</taxon>
        <taxon>Metazoa</taxon>
        <taxon>Ecdysozoa</taxon>
        <taxon>Nematoda</taxon>
        <taxon>Chromadorea</taxon>
        <taxon>Rhabditida</taxon>
        <taxon>Rhabditina</taxon>
        <taxon>Rhabditomorpha</taxon>
        <taxon>Rhabditoidea</taxon>
        <taxon>Rhabditidae</taxon>
        <taxon>Diploscapter</taxon>
    </lineage>
</organism>
<name>A0A2A2LNH6_9BILA</name>
<evidence type="ECO:0000313" key="4">
    <source>
        <dbReference type="Proteomes" id="UP000218231"/>
    </source>
</evidence>
<protein>
    <submittedName>
        <fullName evidence="3">Uncharacterized protein</fullName>
    </submittedName>
</protein>
<feature type="compositionally biased region" description="Polar residues" evidence="1">
    <location>
        <begin position="105"/>
        <end position="114"/>
    </location>
</feature>
<feature type="transmembrane region" description="Helical" evidence="2">
    <location>
        <begin position="44"/>
        <end position="72"/>
    </location>
</feature>
<accession>A0A2A2LNH6</accession>
<keyword evidence="2" id="KW-0472">Membrane</keyword>
<comment type="caution">
    <text evidence="3">The sequence shown here is derived from an EMBL/GenBank/DDBJ whole genome shotgun (WGS) entry which is preliminary data.</text>
</comment>
<reference evidence="3 4" key="1">
    <citation type="journal article" date="2017" name="Curr. Biol.">
        <title>Genome architecture and evolution of a unichromosomal asexual nematode.</title>
        <authorList>
            <person name="Fradin H."/>
            <person name="Zegar C."/>
            <person name="Gutwein M."/>
            <person name="Lucas J."/>
            <person name="Kovtun M."/>
            <person name="Corcoran D."/>
            <person name="Baugh L.R."/>
            <person name="Kiontke K."/>
            <person name="Gunsalus K."/>
            <person name="Fitch D.H."/>
            <person name="Piano F."/>
        </authorList>
    </citation>
    <scope>NUCLEOTIDE SEQUENCE [LARGE SCALE GENOMIC DNA]</scope>
    <source>
        <strain evidence="3">PF1309</strain>
    </source>
</reference>
<evidence type="ECO:0000256" key="2">
    <source>
        <dbReference type="SAM" id="Phobius"/>
    </source>
</evidence>
<keyword evidence="2" id="KW-0812">Transmembrane</keyword>
<gene>
    <name evidence="3" type="ORF">WR25_03747</name>
</gene>
<keyword evidence="4" id="KW-1185">Reference proteome</keyword>
<dbReference type="OrthoDB" id="5828753at2759"/>
<dbReference type="Proteomes" id="UP000218231">
    <property type="component" value="Unassembled WGS sequence"/>
</dbReference>
<keyword evidence="2" id="KW-1133">Transmembrane helix</keyword>
<evidence type="ECO:0000256" key="1">
    <source>
        <dbReference type="SAM" id="MobiDB-lite"/>
    </source>
</evidence>
<proteinExistence type="predicted"/>
<dbReference type="EMBL" id="LIAE01006552">
    <property type="protein sequence ID" value="PAV87708.1"/>
    <property type="molecule type" value="Genomic_DNA"/>
</dbReference>